<protein>
    <submittedName>
        <fullName evidence="2">Uncharacterized protein</fullName>
    </submittedName>
</protein>
<sequence length="123" mass="13369">MLRKHTSRLPPAGRRRLLSALKGRLLAACFGAGVDSTAMLVALYLAGLQSDIIMFADLAAEKPETMAHLERMNAVFASWGWGDQTVPAAAEWQRVKAKQALNAIAARLKRPPARIDASRFGGR</sequence>
<dbReference type="EMBL" id="JBEPML010000012">
    <property type="protein sequence ID" value="MET3793267.1"/>
    <property type="molecule type" value="Genomic_DNA"/>
</dbReference>
<proteinExistence type="predicted"/>
<keyword evidence="3" id="KW-1185">Reference proteome</keyword>
<evidence type="ECO:0000313" key="2">
    <source>
        <dbReference type="EMBL" id="MET3793267.1"/>
    </source>
</evidence>
<dbReference type="RefSeq" id="WP_354197030.1">
    <property type="nucleotide sequence ID" value="NZ_JBEPML010000012.1"/>
</dbReference>
<reference evidence="2 3" key="1">
    <citation type="submission" date="2024-06" db="EMBL/GenBank/DDBJ databases">
        <title>Genomic Encyclopedia of Type Strains, Phase IV (KMG-IV): sequencing the most valuable type-strain genomes for metagenomic binning, comparative biology and taxonomic classification.</title>
        <authorList>
            <person name="Goeker M."/>
        </authorList>
    </citation>
    <scope>NUCLEOTIDE SEQUENCE [LARGE SCALE GENOMIC DNA]</scope>
    <source>
        <strain evidence="2 3">DSM 27865</strain>
    </source>
</reference>
<dbReference type="Proteomes" id="UP001549076">
    <property type="component" value="Unassembled WGS sequence"/>
</dbReference>
<evidence type="ECO:0000313" key="3">
    <source>
        <dbReference type="Proteomes" id="UP001549076"/>
    </source>
</evidence>
<keyword evidence="1" id="KW-1133">Transmembrane helix</keyword>
<keyword evidence="1" id="KW-0472">Membrane</keyword>
<accession>A0ABV2N4M6</accession>
<name>A0ABV2N4M6_9HYPH</name>
<feature type="transmembrane region" description="Helical" evidence="1">
    <location>
        <begin position="25"/>
        <end position="46"/>
    </location>
</feature>
<evidence type="ECO:0000256" key="1">
    <source>
        <dbReference type="SAM" id="Phobius"/>
    </source>
</evidence>
<organism evidence="2 3">
    <name type="scientific">Aquamicrobium terrae</name>
    <dbReference type="NCBI Taxonomy" id="1324945"/>
    <lineage>
        <taxon>Bacteria</taxon>
        <taxon>Pseudomonadati</taxon>
        <taxon>Pseudomonadota</taxon>
        <taxon>Alphaproteobacteria</taxon>
        <taxon>Hyphomicrobiales</taxon>
        <taxon>Phyllobacteriaceae</taxon>
        <taxon>Aquamicrobium</taxon>
    </lineage>
</organism>
<keyword evidence="1" id="KW-0812">Transmembrane</keyword>
<comment type="caution">
    <text evidence="2">The sequence shown here is derived from an EMBL/GenBank/DDBJ whole genome shotgun (WGS) entry which is preliminary data.</text>
</comment>
<gene>
    <name evidence="2" type="ORF">ABID37_003491</name>
</gene>